<name>A0ABT8REM0_9BACT</name>
<keyword evidence="1" id="KW-0812">Transmembrane</keyword>
<proteinExistence type="predicted"/>
<dbReference type="EMBL" id="JAUKPO010000031">
    <property type="protein sequence ID" value="MDO1450510.1"/>
    <property type="molecule type" value="Genomic_DNA"/>
</dbReference>
<feature type="transmembrane region" description="Helical" evidence="1">
    <location>
        <begin position="80"/>
        <end position="99"/>
    </location>
</feature>
<dbReference type="InterPro" id="IPR025597">
    <property type="entry name" value="DUF4345"/>
</dbReference>
<evidence type="ECO:0000313" key="2">
    <source>
        <dbReference type="EMBL" id="MDO1450510.1"/>
    </source>
</evidence>
<protein>
    <submittedName>
        <fullName evidence="2">DUF4345 domain-containing protein</fullName>
    </submittedName>
</protein>
<accession>A0ABT8REM0</accession>
<feature type="transmembrane region" description="Helical" evidence="1">
    <location>
        <begin position="51"/>
        <end position="73"/>
    </location>
</feature>
<reference evidence="2" key="1">
    <citation type="submission" date="2023-07" db="EMBL/GenBank/DDBJ databases">
        <title>The genome sequence of Rhodocytophaga aerolata KACC 12507.</title>
        <authorList>
            <person name="Zhang X."/>
        </authorList>
    </citation>
    <scope>NUCLEOTIDE SEQUENCE</scope>
    <source>
        <strain evidence="2">KACC 12507</strain>
    </source>
</reference>
<dbReference type="Proteomes" id="UP001168528">
    <property type="component" value="Unassembled WGS sequence"/>
</dbReference>
<evidence type="ECO:0000256" key="1">
    <source>
        <dbReference type="SAM" id="Phobius"/>
    </source>
</evidence>
<dbReference type="RefSeq" id="WP_302041310.1">
    <property type="nucleotide sequence ID" value="NZ_JAUKPO010000031.1"/>
</dbReference>
<feature type="transmembrane region" description="Helical" evidence="1">
    <location>
        <begin position="7"/>
        <end position="31"/>
    </location>
</feature>
<keyword evidence="1" id="KW-1133">Transmembrane helix</keyword>
<keyword evidence="1" id="KW-0472">Membrane</keyword>
<organism evidence="2 3">
    <name type="scientific">Rhodocytophaga aerolata</name>
    <dbReference type="NCBI Taxonomy" id="455078"/>
    <lineage>
        <taxon>Bacteria</taxon>
        <taxon>Pseudomonadati</taxon>
        <taxon>Bacteroidota</taxon>
        <taxon>Cytophagia</taxon>
        <taxon>Cytophagales</taxon>
        <taxon>Rhodocytophagaceae</taxon>
        <taxon>Rhodocytophaga</taxon>
    </lineage>
</organism>
<comment type="caution">
    <text evidence="2">The sequence shown here is derived from an EMBL/GenBank/DDBJ whole genome shotgun (WGS) entry which is preliminary data.</text>
</comment>
<dbReference type="Pfam" id="PF14248">
    <property type="entry name" value="DUF4345"/>
    <property type="match status" value="1"/>
</dbReference>
<gene>
    <name evidence="2" type="ORF">Q0590_29815</name>
</gene>
<feature type="transmembrane region" description="Helical" evidence="1">
    <location>
        <begin position="111"/>
        <end position="128"/>
    </location>
</feature>
<keyword evidence="3" id="KW-1185">Reference proteome</keyword>
<sequence>MNSRIIMGVLSVIVIGITALGIGMVSIMAFINPQSVMDLVGVSLPNTDAYSSIRGVYGGAGMAICIALVYLAISNQKIGLLFVALLCGLYALSRTITIYVEGSLGEFGQQWLIIESSMCIVASLLYYLKSMPEKSVLQNA</sequence>
<evidence type="ECO:0000313" key="3">
    <source>
        <dbReference type="Proteomes" id="UP001168528"/>
    </source>
</evidence>